<evidence type="ECO:0000256" key="9">
    <source>
        <dbReference type="SAM" id="Coils"/>
    </source>
</evidence>
<evidence type="ECO:0000256" key="2">
    <source>
        <dbReference type="ARBA" id="ARBA00005498"/>
    </source>
</evidence>
<dbReference type="InterPro" id="IPR005549">
    <property type="entry name" value="Kinetochore_Nuf2_N"/>
</dbReference>
<feature type="coiled-coil region" evidence="9">
    <location>
        <begin position="251"/>
        <end position="320"/>
    </location>
</feature>
<feature type="coiled-coil region" evidence="9">
    <location>
        <begin position="181"/>
        <end position="208"/>
    </location>
</feature>
<keyword evidence="4" id="KW-0132">Cell division</keyword>
<keyword evidence="6 9" id="KW-0175">Coiled coil</keyword>
<evidence type="ECO:0000256" key="10">
    <source>
        <dbReference type="SAM" id="MobiDB-lite"/>
    </source>
</evidence>
<accession>J3LUQ9</accession>
<gene>
    <name evidence="12" type="primary">LOC102711415</name>
</gene>
<keyword evidence="13" id="KW-1185">Reference proteome</keyword>
<protein>
    <recommendedName>
        <fullName evidence="11">Kinetochore protein Nuf2 N-terminal domain-containing protein</fullName>
    </recommendedName>
</protein>
<keyword evidence="5" id="KW-0498">Mitosis</keyword>
<sequence length="482" mass="54834">MSSNFSFPEMAPAKIAEELHAYGLAPGNLRAEDITNPQPDLLPAVFSNFLASVVDPTGDGDLDQQLGFNALASLDNPEHHAEAIRVLRLHRKSRAFLESIQFPGFTLRDFLRPDPRRAVQVLSALVNFLYYREEKLALLQPIIDEFPNSDERDMELKAKIAEHKKAIADHELAAQMEEPMVQQLEAKVNSLKQKLVEYNKQQLALRANANAIHEKKEETLRKISESDFELMKLVQENSKLSAKIVQSPEKLQRSLEERKATRVELKNAEKIAMQRVQEKTATLEIYSKASEKLSRHLSEMQALQEQVAAAKTLEKEVKARKSKISDESVTIKALDKRMVEWDGKVLEIEERAKAKEKERDQIIADENQKLAALRSEIEWKLKCLEPREREVEETTAKATKLCLETDSIRKSAAEEQQRIYAKFQEIGHAFNHYNDNVNTSLEQVEEVSKETLERLDRQALEALDTPASLPVEKDNSSHGPAS</sequence>
<reference evidence="12" key="1">
    <citation type="journal article" date="2013" name="Nat. Commun.">
        <title>Whole-genome sequencing of Oryza brachyantha reveals mechanisms underlying Oryza genome evolution.</title>
        <authorList>
            <person name="Chen J."/>
            <person name="Huang Q."/>
            <person name="Gao D."/>
            <person name="Wang J."/>
            <person name="Lang Y."/>
            <person name="Liu T."/>
            <person name="Li B."/>
            <person name="Bai Z."/>
            <person name="Luis Goicoechea J."/>
            <person name="Liang C."/>
            <person name="Chen C."/>
            <person name="Zhang W."/>
            <person name="Sun S."/>
            <person name="Liao Y."/>
            <person name="Zhang X."/>
            <person name="Yang L."/>
            <person name="Song C."/>
            <person name="Wang M."/>
            <person name="Shi J."/>
            <person name="Liu G."/>
            <person name="Liu J."/>
            <person name="Zhou H."/>
            <person name="Zhou W."/>
            <person name="Yu Q."/>
            <person name="An N."/>
            <person name="Chen Y."/>
            <person name="Cai Q."/>
            <person name="Wang B."/>
            <person name="Liu B."/>
            <person name="Min J."/>
            <person name="Huang Y."/>
            <person name="Wu H."/>
            <person name="Li Z."/>
            <person name="Zhang Y."/>
            <person name="Yin Y."/>
            <person name="Song W."/>
            <person name="Jiang J."/>
            <person name="Jackson S.A."/>
            <person name="Wing R.A."/>
            <person name="Wang J."/>
            <person name="Chen M."/>
        </authorList>
    </citation>
    <scope>NUCLEOTIDE SEQUENCE [LARGE SCALE GENOMIC DNA]</scope>
    <source>
        <strain evidence="12">cv. IRGC 101232</strain>
    </source>
</reference>
<dbReference type="EnsemblPlants" id="OB03G47850.1">
    <property type="protein sequence ID" value="OB03G47850.1"/>
    <property type="gene ID" value="OB03G47850"/>
</dbReference>
<reference evidence="12" key="2">
    <citation type="submission" date="2013-04" db="UniProtKB">
        <authorList>
            <consortium name="EnsemblPlants"/>
        </authorList>
    </citation>
    <scope>IDENTIFICATION</scope>
</reference>
<evidence type="ECO:0000259" key="11">
    <source>
        <dbReference type="Pfam" id="PF03800"/>
    </source>
</evidence>
<evidence type="ECO:0000256" key="3">
    <source>
        <dbReference type="ARBA" id="ARBA00022454"/>
    </source>
</evidence>
<evidence type="ECO:0000256" key="6">
    <source>
        <dbReference type="ARBA" id="ARBA00023054"/>
    </source>
</evidence>
<name>J3LUQ9_ORYBR</name>
<dbReference type="GO" id="GO:0051301">
    <property type="term" value="P:cell division"/>
    <property type="evidence" value="ECO:0007669"/>
    <property type="project" value="UniProtKB-KW"/>
</dbReference>
<dbReference type="AlphaFoldDB" id="J3LUQ9"/>
<dbReference type="PANTHER" id="PTHR48441:SF1">
    <property type="entry name" value="NT-3"/>
    <property type="match status" value="1"/>
</dbReference>
<dbReference type="InterPro" id="IPR038275">
    <property type="entry name" value="Nuf2_N_sf"/>
</dbReference>
<dbReference type="Gramene" id="OB03G47850.1">
    <property type="protein sequence ID" value="OB03G47850.1"/>
    <property type="gene ID" value="OB03G47850"/>
</dbReference>
<comment type="similarity">
    <text evidence="2">Belongs to the NUF2 family.</text>
</comment>
<dbReference type="Gene3D" id="1.10.418.60">
    <property type="entry name" value="Ncd80 complex, Nuf2 subunit"/>
    <property type="match status" value="1"/>
</dbReference>
<feature type="domain" description="Kinetochore protein Nuf2 N-terminal" evidence="11">
    <location>
        <begin position="4"/>
        <end position="146"/>
    </location>
</feature>
<dbReference type="OrthoDB" id="8194677at2759"/>
<evidence type="ECO:0000313" key="13">
    <source>
        <dbReference type="Proteomes" id="UP000006038"/>
    </source>
</evidence>
<dbReference type="GeneID" id="102711415"/>
<keyword evidence="8" id="KW-0137">Centromere</keyword>
<dbReference type="STRING" id="4533.J3LUQ9"/>
<comment type="subcellular location">
    <subcellularLocation>
        <location evidence="1">Chromosome</location>
        <location evidence="1">Centromere</location>
    </subcellularLocation>
</comment>
<dbReference type="GO" id="GO:0031262">
    <property type="term" value="C:Ndc80 complex"/>
    <property type="evidence" value="ECO:0007669"/>
    <property type="project" value="InterPro"/>
</dbReference>
<dbReference type="OMA" id="YLKMEAH"/>
<evidence type="ECO:0000313" key="12">
    <source>
        <dbReference type="EnsemblPlants" id="OB03G47850.1"/>
    </source>
</evidence>
<organism evidence="12">
    <name type="scientific">Oryza brachyantha</name>
    <name type="common">malo sina</name>
    <dbReference type="NCBI Taxonomy" id="4533"/>
    <lineage>
        <taxon>Eukaryota</taxon>
        <taxon>Viridiplantae</taxon>
        <taxon>Streptophyta</taxon>
        <taxon>Embryophyta</taxon>
        <taxon>Tracheophyta</taxon>
        <taxon>Spermatophyta</taxon>
        <taxon>Magnoliopsida</taxon>
        <taxon>Liliopsida</taxon>
        <taxon>Poales</taxon>
        <taxon>Poaceae</taxon>
        <taxon>BOP clade</taxon>
        <taxon>Oryzoideae</taxon>
        <taxon>Oryzeae</taxon>
        <taxon>Oryzinae</taxon>
        <taxon>Oryza</taxon>
    </lineage>
</organism>
<evidence type="ECO:0000256" key="7">
    <source>
        <dbReference type="ARBA" id="ARBA00023306"/>
    </source>
</evidence>
<proteinExistence type="inferred from homology"/>
<dbReference type="Proteomes" id="UP000006038">
    <property type="component" value="Chromosome 3"/>
</dbReference>
<dbReference type="KEGG" id="obr:102711415"/>
<dbReference type="PANTHER" id="PTHR48441">
    <property type="match status" value="1"/>
</dbReference>
<evidence type="ECO:0000256" key="8">
    <source>
        <dbReference type="ARBA" id="ARBA00023328"/>
    </source>
</evidence>
<dbReference type="Pfam" id="PF03800">
    <property type="entry name" value="Nuf2"/>
    <property type="match status" value="1"/>
</dbReference>
<feature type="region of interest" description="Disordered" evidence="10">
    <location>
        <begin position="460"/>
        <end position="482"/>
    </location>
</feature>
<keyword evidence="7" id="KW-0131">Cell cycle</keyword>
<dbReference type="eggNOG" id="KOG4438">
    <property type="taxonomic scope" value="Eukaryota"/>
</dbReference>
<dbReference type="RefSeq" id="XP_006650889.1">
    <property type="nucleotide sequence ID" value="XM_006650826.3"/>
</dbReference>
<dbReference type="HOGENOM" id="CLU_025461_0_1_1"/>
<evidence type="ECO:0000256" key="1">
    <source>
        <dbReference type="ARBA" id="ARBA00004584"/>
    </source>
</evidence>
<keyword evidence="3" id="KW-0158">Chromosome</keyword>
<evidence type="ECO:0000256" key="4">
    <source>
        <dbReference type="ARBA" id="ARBA00022618"/>
    </source>
</evidence>
<evidence type="ECO:0000256" key="5">
    <source>
        <dbReference type="ARBA" id="ARBA00022776"/>
    </source>
</evidence>